<dbReference type="AlphaFoldDB" id="A0ABD3QTC4"/>
<feature type="compositionally biased region" description="Low complexity" evidence="1">
    <location>
        <begin position="9"/>
        <end position="25"/>
    </location>
</feature>
<evidence type="ECO:0000256" key="2">
    <source>
        <dbReference type="SAM" id="Phobius"/>
    </source>
</evidence>
<dbReference type="SUPFAM" id="SSF47473">
    <property type="entry name" value="EF-hand"/>
    <property type="match status" value="1"/>
</dbReference>
<reference evidence="3 4" key="1">
    <citation type="submission" date="2024-10" db="EMBL/GenBank/DDBJ databases">
        <title>Updated reference genomes for cyclostephanoid diatoms.</title>
        <authorList>
            <person name="Roberts W.R."/>
            <person name="Alverson A.J."/>
        </authorList>
    </citation>
    <scope>NUCLEOTIDE SEQUENCE [LARGE SCALE GENOMIC DNA]</scope>
    <source>
        <strain evidence="3 4">AJA010-31</strain>
    </source>
</reference>
<name>A0ABD3QTC4_9STRA</name>
<gene>
    <name evidence="3" type="ORF">ACHAWO_003377</name>
</gene>
<evidence type="ECO:0000313" key="3">
    <source>
        <dbReference type="EMBL" id="KAL3803742.1"/>
    </source>
</evidence>
<organism evidence="3 4">
    <name type="scientific">Cyclotella atomus</name>
    <dbReference type="NCBI Taxonomy" id="382360"/>
    <lineage>
        <taxon>Eukaryota</taxon>
        <taxon>Sar</taxon>
        <taxon>Stramenopiles</taxon>
        <taxon>Ochrophyta</taxon>
        <taxon>Bacillariophyta</taxon>
        <taxon>Coscinodiscophyceae</taxon>
        <taxon>Thalassiosirophycidae</taxon>
        <taxon>Stephanodiscales</taxon>
        <taxon>Stephanodiscaceae</taxon>
        <taxon>Cyclotella</taxon>
    </lineage>
</organism>
<comment type="caution">
    <text evidence="3">The sequence shown here is derived from an EMBL/GenBank/DDBJ whole genome shotgun (WGS) entry which is preliminary data.</text>
</comment>
<keyword evidence="2" id="KW-1133">Transmembrane helix</keyword>
<keyword evidence="2" id="KW-0472">Membrane</keyword>
<keyword evidence="2" id="KW-0812">Transmembrane</keyword>
<feature type="region of interest" description="Disordered" evidence="1">
    <location>
        <begin position="77"/>
        <end position="134"/>
    </location>
</feature>
<dbReference type="EMBL" id="JALLPJ020000064">
    <property type="protein sequence ID" value="KAL3803742.1"/>
    <property type="molecule type" value="Genomic_DNA"/>
</dbReference>
<dbReference type="InterPro" id="IPR011992">
    <property type="entry name" value="EF-hand-dom_pair"/>
</dbReference>
<evidence type="ECO:0008006" key="5">
    <source>
        <dbReference type="Google" id="ProtNLM"/>
    </source>
</evidence>
<sequence>MSTNLPPCGSIATAGSTDSSTASTDTEIMSPTIAECSAANISIRGLGDVLAHETDADDEELIPVAKAKTIAFADDDASVDSDYSGDQKPPARNEPEQVHSATSFKYKPVHHTQDKAQDHVASSSSSSLRKRPPKLGEKKLGFVSQMYDMDQKGYLTEEELLMREMDVEGRGYLTKEQVYEIVKQKLDEEYDIKQYKMMSCWMMGFMVLLAICGFGTSYTSAILSKETNADVESGAVLVKNTGKVVGFDSIGDTLGFSELSDAEYTERKLTVLAEMAEDEFNEEHAHRKLASTRAATTILFDQGKCSEKDLEKIVVKCDAGNVVNIERTWKNADGTKDTDYDTICGPDFTVVSKKGPRKKSSGKSKNTGGIKVRTTMQQIVFKKGPRKGKNSGDDDGDMVSFSCNKGWCYASGTLLQQSEGHPCSIQRGHEECRDGLICYAGESITYGTGVCTKFAKNRKPGQFCDISYGLNACTDGSVCEGNLKSGTVYVEEPSGKILGMGICSSALLTMRAKFGDICDASYGNDACLDGLVCMDLKGKAILGKKGMGVCGQKVVREVNYKGARWYVDYDLGTNREGRCVRDCPVGAFNNCGGNAANYDEYFGSASECCEHKLWWVNKASCVIDWPVLE</sequence>
<dbReference type="Proteomes" id="UP001530400">
    <property type="component" value="Unassembled WGS sequence"/>
</dbReference>
<accession>A0ABD3QTC4</accession>
<protein>
    <recommendedName>
        <fullName evidence="5">Calmodulin</fullName>
    </recommendedName>
</protein>
<feature type="transmembrane region" description="Helical" evidence="2">
    <location>
        <begin position="200"/>
        <end position="218"/>
    </location>
</feature>
<keyword evidence="4" id="KW-1185">Reference proteome</keyword>
<feature type="region of interest" description="Disordered" evidence="1">
    <location>
        <begin position="1"/>
        <end position="25"/>
    </location>
</feature>
<evidence type="ECO:0000313" key="4">
    <source>
        <dbReference type="Proteomes" id="UP001530400"/>
    </source>
</evidence>
<evidence type="ECO:0000256" key="1">
    <source>
        <dbReference type="SAM" id="MobiDB-lite"/>
    </source>
</evidence>
<proteinExistence type="predicted"/>